<organism evidence="1 2">
    <name type="scientific">Arctium lappa</name>
    <name type="common">Greater burdock</name>
    <name type="synonym">Lappa major</name>
    <dbReference type="NCBI Taxonomy" id="4217"/>
    <lineage>
        <taxon>Eukaryota</taxon>
        <taxon>Viridiplantae</taxon>
        <taxon>Streptophyta</taxon>
        <taxon>Embryophyta</taxon>
        <taxon>Tracheophyta</taxon>
        <taxon>Spermatophyta</taxon>
        <taxon>Magnoliopsida</taxon>
        <taxon>eudicotyledons</taxon>
        <taxon>Gunneridae</taxon>
        <taxon>Pentapetalae</taxon>
        <taxon>asterids</taxon>
        <taxon>campanulids</taxon>
        <taxon>Asterales</taxon>
        <taxon>Asteraceae</taxon>
        <taxon>Carduoideae</taxon>
        <taxon>Cardueae</taxon>
        <taxon>Arctiinae</taxon>
        <taxon>Arctium</taxon>
    </lineage>
</organism>
<name>A0ACB9EI77_ARCLA</name>
<reference evidence="2" key="1">
    <citation type="journal article" date="2022" name="Mol. Ecol. Resour.">
        <title>The genomes of chicory, endive, great burdock and yacon provide insights into Asteraceae palaeo-polyploidization history and plant inulin production.</title>
        <authorList>
            <person name="Fan W."/>
            <person name="Wang S."/>
            <person name="Wang H."/>
            <person name="Wang A."/>
            <person name="Jiang F."/>
            <person name="Liu H."/>
            <person name="Zhao H."/>
            <person name="Xu D."/>
            <person name="Zhang Y."/>
        </authorList>
    </citation>
    <scope>NUCLEOTIDE SEQUENCE [LARGE SCALE GENOMIC DNA]</scope>
    <source>
        <strain evidence="2">cv. Niubang</strain>
    </source>
</reference>
<comment type="caution">
    <text evidence="1">The sequence shown here is derived from an EMBL/GenBank/DDBJ whole genome shotgun (WGS) entry which is preliminary data.</text>
</comment>
<dbReference type="Proteomes" id="UP001055879">
    <property type="component" value="Linkage Group LG02"/>
</dbReference>
<proteinExistence type="predicted"/>
<gene>
    <name evidence="1" type="ORF">L6452_06196</name>
</gene>
<dbReference type="EMBL" id="CM042048">
    <property type="protein sequence ID" value="KAI3758629.1"/>
    <property type="molecule type" value="Genomic_DNA"/>
</dbReference>
<accession>A0ACB9EI77</accession>
<evidence type="ECO:0000313" key="2">
    <source>
        <dbReference type="Proteomes" id="UP001055879"/>
    </source>
</evidence>
<reference evidence="1 2" key="2">
    <citation type="journal article" date="2022" name="Mol. Ecol. Resour.">
        <title>The genomes of chicory, endive, great burdock and yacon provide insights into Asteraceae paleo-polyploidization history and plant inulin production.</title>
        <authorList>
            <person name="Fan W."/>
            <person name="Wang S."/>
            <person name="Wang H."/>
            <person name="Wang A."/>
            <person name="Jiang F."/>
            <person name="Liu H."/>
            <person name="Zhao H."/>
            <person name="Xu D."/>
            <person name="Zhang Y."/>
        </authorList>
    </citation>
    <scope>NUCLEOTIDE SEQUENCE [LARGE SCALE GENOMIC DNA]</scope>
    <source>
        <strain evidence="2">cv. Niubang</strain>
    </source>
</reference>
<keyword evidence="2" id="KW-1185">Reference proteome</keyword>
<protein>
    <submittedName>
        <fullName evidence="1">Uncharacterized protein</fullName>
    </submittedName>
</protein>
<evidence type="ECO:0000313" key="1">
    <source>
        <dbReference type="EMBL" id="KAI3758629.1"/>
    </source>
</evidence>
<sequence>MDVLKLTDEFQSLKQKLFEEKEKRKQMTKDLSFYKRENDLLESEKKEFFVEKSELEKAQRQKEKSFSEKFKELEKVLKAKEEEAPLYSPEIDECIRITFEDDIRRIYKENVISDFIKESCKKRIIKVSRPKNPMKTLEIVIFNKVKKDFLDSNSESDTEIDEQIFYTPEKVIHKTTQTIGSGILNIPAPIPKEKPIIPILSKKEKKMFWAKKKQVEKKRQSLRRKRKASLEKASKDGMPNVHQNPQKPNKKGPIMRWVPKKL</sequence>